<dbReference type="EMBL" id="HBGD01009440">
    <property type="protein sequence ID" value="CAD9084513.1"/>
    <property type="molecule type" value="Transcribed_RNA"/>
</dbReference>
<proteinExistence type="predicted"/>
<feature type="coiled-coil region" evidence="3">
    <location>
        <begin position="904"/>
        <end position="1257"/>
    </location>
</feature>
<feature type="region of interest" description="Disordered" evidence="4">
    <location>
        <begin position="186"/>
        <end position="209"/>
    </location>
</feature>
<dbReference type="PANTHER" id="PTHR46093">
    <property type="entry name" value="ACYL-COA-BINDING DOMAIN-CONTAINING PROTEIN 5"/>
    <property type="match status" value="1"/>
</dbReference>
<dbReference type="Pfam" id="PF24681">
    <property type="entry name" value="Kelch_KLHDC2_KLHL20_DRC7"/>
    <property type="match status" value="1"/>
</dbReference>
<keyword evidence="3" id="KW-0175">Coiled coil</keyword>
<dbReference type="PANTHER" id="PTHR46093:SF18">
    <property type="entry name" value="FIBRONECTIN TYPE-III DOMAIN-CONTAINING PROTEIN"/>
    <property type="match status" value="1"/>
</dbReference>
<evidence type="ECO:0000256" key="4">
    <source>
        <dbReference type="SAM" id="MobiDB-lite"/>
    </source>
</evidence>
<dbReference type="SUPFAM" id="SSF50965">
    <property type="entry name" value="Galactose oxidase, central domain"/>
    <property type="match status" value="1"/>
</dbReference>
<dbReference type="AlphaFoldDB" id="A0A7S1KTI0"/>
<dbReference type="InterPro" id="IPR011043">
    <property type="entry name" value="Gal_Oxase/kelch_b-propeller"/>
</dbReference>
<accession>A0A7S1KTI0</accession>
<name>A0A7S1KTI0_9EUKA</name>
<evidence type="ECO:0000256" key="2">
    <source>
        <dbReference type="ARBA" id="ARBA00022737"/>
    </source>
</evidence>
<evidence type="ECO:0000313" key="5">
    <source>
        <dbReference type="EMBL" id="CAD9084513.1"/>
    </source>
</evidence>
<evidence type="ECO:0000256" key="1">
    <source>
        <dbReference type="ARBA" id="ARBA00022441"/>
    </source>
</evidence>
<dbReference type="InterPro" id="IPR015915">
    <property type="entry name" value="Kelch-typ_b-propeller"/>
</dbReference>
<dbReference type="Gene3D" id="2.120.10.80">
    <property type="entry name" value="Kelch-type beta propeller"/>
    <property type="match status" value="2"/>
</dbReference>
<feature type="compositionally biased region" description="Polar residues" evidence="4">
    <location>
        <begin position="629"/>
        <end position="643"/>
    </location>
</feature>
<evidence type="ECO:0000256" key="3">
    <source>
        <dbReference type="SAM" id="Coils"/>
    </source>
</evidence>
<feature type="region of interest" description="Disordered" evidence="4">
    <location>
        <begin position="625"/>
        <end position="658"/>
    </location>
</feature>
<protein>
    <submittedName>
        <fullName evidence="5">Uncharacterized protein</fullName>
    </submittedName>
</protein>
<sequence>MNVSLCHAPNAPPLKYHQCVLNPKNQRTLYLFGGISKIKLNTQLYTYDVIQREFHAESVQQDIVSSNLARVGMSMIYRSGGSSTSPNMEDSLVIYGGVNLKRQHQNQKLLMYNLGRKKWTVTKFSGEDEESRPGCISNHTALYYEERDEMVVFGGNDRIKQLWTNEVYILNLGSITWRRIDVGGDEFDEHQNGGSEGPSSQSPLPPERFPKGRCGHTATWINYPRRNDKSMIIFGGTTQVHRLNDTWIFSMKDESWQKVEAKGNIPPPLNNHASVACHSNLYIFGGFPHNKHLYQLNLETRVWKIIHLNSTGDASGPCSRFGHTLNLIPNRASPNAEHPSMLLYGGVDERRNTLCDIYEFQAAEELKYNLAQKEVQETFFELQFKFIPLLLSSQIQKFIVQQQFSHESEIVTTIVGKLASFQLRPSIRDSSNKQKPILIKKLAESVSEFKRLNQSAKFHTPQQKQLAASLQTLIAEYVAQHSKLKHQSLINANHELLTFYNRAQCKLSELLLRYLLVVLNKGQINKRIPTSVRISTHMISSEAINLGRESFHLLVSASKTVYKMVSAIISNDLTSYHSTSGMIDLSTRVSAIEILSECVARNLTIRYTEQILCLSSSLSKPATIEDNDSSAANKLSTSSTDPDNTIVHATDSEEDPMSEIHSVGRGVESVYSTQSVNLNPPGGCEILADCAVKHILYFLESDAHQERMVFSDNIREIADEFLEVVFRGGALTDFNQDLDPTPIETNPKLNIPSQWTDVGIFRMSGIKIDDSQCFASENQTKYCGAPHIYRFRTGSLEEVDELGLTKVDPKSSSFIESVPSHAKWSGSSDSDRMRGLIDDLKLENAQLRREQDRLLDMKRDFEQFVEKVNADKQVESAFREEEKRRHMQHRVDLSKKERKFQQTIEERELEVKTLKGKIHHLEQEITALKGQHQQSERYNRELVERVNDLRALEDENRKHKKEIETLLHYKTRVEGKRKLLPGKVRTLEDSVQSLKAAIRESKKLDYDELAQQLKDMKRELAQKRLEIVEQTREFQEYRKKAQQEKEELEGKLFQYAQQAGHSKKATENVEENLKLELQSVRETMNIKIGSLEKELNEKQGLLDRFTIERAKMVTTEQTLRDELDELREALAGNEELNKQREAIKEQEAQKHQLTSRIAELEHEIGQCRDQLTEKTQQEYVSHGEVEQLQQENQSLLERIEKLKSLQKDNKDLRARLADVNQVQKGSTDSHARIQAENIELKIEVKKMTELIVTLQNRLAKAVNSGS</sequence>
<feature type="coiled-coil region" evidence="3">
    <location>
        <begin position="830"/>
        <end position="860"/>
    </location>
</feature>
<organism evidence="5">
    <name type="scientific">Percolomonas cosmopolitus</name>
    <dbReference type="NCBI Taxonomy" id="63605"/>
    <lineage>
        <taxon>Eukaryota</taxon>
        <taxon>Discoba</taxon>
        <taxon>Heterolobosea</taxon>
        <taxon>Tetramitia</taxon>
        <taxon>Eutetramitia</taxon>
        <taxon>Percolomonadidae</taxon>
        <taxon>Percolomonas</taxon>
    </lineage>
</organism>
<keyword evidence="1" id="KW-0880">Kelch repeat</keyword>
<keyword evidence="2" id="KW-0677">Repeat</keyword>
<gene>
    <name evidence="5" type="ORF">PCOS0759_LOCUS7767</name>
</gene>
<reference evidence="5" key="1">
    <citation type="submission" date="2021-01" db="EMBL/GenBank/DDBJ databases">
        <authorList>
            <person name="Corre E."/>
            <person name="Pelletier E."/>
            <person name="Niang G."/>
            <person name="Scheremetjew M."/>
            <person name="Finn R."/>
            <person name="Kale V."/>
            <person name="Holt S."/>
            <person name="Cochrane G."/>
            <person name="Meng A."/>
            <person name="Brown T."/>
            <person name="Cohen L."/>
        </authorList>
    </citation>
    <scope>NUCLEOTIDE SEQUENCE</scope>
    <source>
        <strain evidence="5">WS</strain>
    </source>
</reference>